<feature type="region of interest" description="Disordered" evidence="1">
    <location>
        <begin position="42"/>
        <end position="72"/>
    </location>
</feature>
<organism evidence="2 3">
    <name type="scientific">Lithohypha guttulata</name>
    <dbReference type="NCBI Taxonomy" id="1690604"/>
    <lineage>
        <taxon>Eukaryota</taxon>
        <taxon>Fungi</taxon>
        <taxon>Dikarya</taxon>
        <taxon>Ascomycota</taxon>
        <taxon>Pezizomycotina</taxon>
        <taxon>Eurotiomycetes</taxon>
        <taxon>Chaetothyriomycetidae</taxon>
        <taxon>Chaetothyriales</taxon>
        <taxon>Trichomeriaceae</taxon>
        <taxon>Lithohypha</taxon>
    </lineage>
</organism>
<evidence type="ECO:0000256" key="1">
    <source>
        <dbReference type="SAM" id="MobiDB-lite"/>
    </source>
</evidence>
<comment type="caution">
    <text evidence="2">The sequence shown here is derived from an EMBL/GenBank/DDBJ whole genome shotgun (WGS) entry which is preliminary data.</text>
</comment>
<protein>
    <submittedName>
        <fullName evidence="2">Uncharacterized protein</fullName>
    </submittedName>
</protein>
<feature type="region of interest" description="Disordered" evidence="1">
    <location>
        <begin position="1"/>
        <end position="20"/>
    </location>
</feature>
<evidence type="ECO:0000313" key="2">
    <source>
        <dbReference type="EMBL" id="KAK5083283.1"/>
    </source>
</evidence>
<keyword evidence="3" id="KW-1185">Reference proteome</keyword>
<dbReference type="EMBL" id="JAVRRG010000122">
    <property type="protein sequence ID" value="KAK5083283.1"/>
    <property type="molecule type" value="Genomic_DNA"/>
</dbReference>
<reference evidence="2 3" key="1">
    <citation type="submission" date="2023-08" db="EMBL/GenBank/DDBJ databases">
        <title>Black Yeasts Isolated from many extreme environments.</title>
        <authorList>
            <person name="Coleine C."/>
            <person name="Stajich J.E."/>
            <person name="Selbmann L."/>
        </authorList>
    </citation>
    <scope>NUCLEOTIDE SEQUENCE [LARGE SCALE GENOMIC DNA]</scope>
    <source>
        <strain evidence="2 3">CCFEE 5885</strain>
    </source>
</reference>
<evidence type="ECO:0000313" key="3">
    <source>
        <dbReference type="Proteomes" id="UP001345013"/>
    </source>
</evidence>
<gene>
    <name evidence="2" type="ORF">LTR24_007780</name>
</gene>
<accession>A0ABR0K221</accession>
<proteinExistence type="predicted"/>
<sequence>MPSTNLTPSRHLPPKPARTTIHADAVLAEPKRAIVTKKPKLEDIHTPAGLARLQSQRSAPSGTEDQFKNKDKTADTNALRYCHCMQNLDEKMVKYCCAKCEKP</sequence>
<name>A0ABR0K221_9EURO</name>
<feature type="compositionally biased region" description="Polar residues" evidence="1">
    <location>
        <begin position="53"/>
        <end position="64"/>
    </location>
</feature>
<dbReference type="Proteomes" id="UP001345013">
    <property type="component" value="Unassembled WGS sequence"/>
</dbReference>